<feature type="binding site" evidence="12">
    <location>
        <position position="402"/>
    </location>
    <ligand>
        <name>ATP</name>
        <dbReference type="ChEBI" id="CHEBI:30616"/>
    </ligand>
</feature>
<evidence type="ECO:0000313" key="18">
    <source>
        <dbReference type="Proteomes" id="UP000504632"/>
    </source>
</evidence>
<keyword evidence="3 10" id="KW-0808">Transferase</keyword>
<feature type="compositionally biased region" description="Polar residues" evidence="15">
    <location>
        <begin position="654"/>
        <end position="664"/>
    </location>
</feature>
<dbReference type="PROSITE" id="PS50042">
    <property type="entry name" value="CNMP_BINDING_3"/>
    <property type="match status" value="2"/>
</dbReference>
<feature type="domain" description="Protein kinase" evidence="16">
    <location>
        <begin position="372"/>
        <end position="643"/>
    </location>
</feature>
<dbReference type="InterPro" id="IPR020635">
    <property type="entry name" value="Tyr_kinase_cat_dom"/>
</dbReference>
<evidence type="ECO:0000256" key="4">
    <source>
        <dbReference type="ARBA" id="ARBA00022741"/>
    </source>
</evidence>
<dbReference type="OrthoDB" id="63267at2759"/>
<dbReference type="InterPro" id="IPR000595">
    <property type="entry name" value="cNMP-bd_dom"/>
</dbReference>
<dbReference type="Gene3D" id="1.20.5.170">
    <property type="match status" value="1"/>
</dbReference>
<feature type="domain" description="Cyclic nucleotide-binding" evidence="17">
    <location>
        <begin position="232"/>
        <end position="353"/>
    </location>
</feature>
<dbReference type="GO" id="GO:0030553">
    <property type="term" value="F:cGMP binding"/>
    <property type="evidence" value="ECO:0007669"/>
    <property type="project" value="UniProtKB-KW"/>
</dbReference>
<comment type="catalytic activity">
    <reaction evidence="8">
        <text>L-threonyl-[protein] + ATP = O-phospho-L-threonyl-[protein] + ADP + H(+)</text>
        <dbReference type="Rhea" id="RHEA:46608"/>
        <dbReference type="Rhea" id="RHEA-COMP:11060"/>
        <dbReference type="Rhea" id="RHEA-COMP:11605"/>
        <dbReference type="ChEBI" id="CHEBI:15378"/>
        <dbReference type="ChEBI" id="CHEBI:30013"/>
        <dbReference type="ChEBI" id="CHEBI:30616"/>
        <dbReference type="ChEBI" id="CHEBI:61977"/>
        <dbReference type="ChEBI" id="CHEBI:456216"/>
        <dbReference type="EC" id="2.7.11.1"/>
    </reaction>
</comment>
<feature type="region of interest" description="Disordered" evidence="15">
    <location>
        <begin position="336"/>
        <end position="358"/>
    </location>
</feature>
<dbReference type="AlphaFoldDB" id="A0A6J2UT10"/>
<evidence type="ECO:0000256" key="1">
    <source>
        <dbReference type="ARBA" id="ARBA00022527"/>
    </source>
</evidence>
<evidence type="ECO:0000256" key="9">
    <source>
        <dbReference type="ARBA" id="ARBA00048679"/>
    </source>
</evidence>
<keyword evidence="2" id="KW-0597">Phosphoprotein</keyword>
<evidence type="ECO:0000256" key="13">
    <source>
        <dbReference type="PROSITE-ProRule" id="PRU10141"/>
    </source>
</evidence>
<evidence type="ECO:0000313" key="19">
    <source>
        <dbReference type="RefSeq" id="XP_030622482.1"/>
    </source>
</evidence>
<dbReference type="GeneID" id="115805913"/>
<name>A0A6J2UT10_CHACN</name>
<feature type="coiled-coil region" evidence="14">
    <location>
        <begin position="25"/>
        <end position="52"/>
    </location>
</feature>
<dbReference type="Pfam" id="PF00027">
    <property type="entry name" value="cNMP_binding"/>
    <property type="match status" value="2"/>
</dbReference>
<sequence length="700" mass="77204">MGTLRDLQFALQLKIEELRQRDALIDELELELDAKDDLIRRLQGELDRLRLTLSAPGTSGSTAVSTSLRTKRQAVVCEPTSVDPKHLLETLPDSHSKSLESQRLIETALLESECVRYMGRGQVQALVDSAYSVTLGQGACLVQEGEEGSQAYVIEEGKMKVSRAGQRLQTVEPGRLLGELALFHSYTRSSTLTALVNCKVWVLEQKDFRTIVQRSSLLRTSHTLDLLRSVPAVSSLPQQQLIHLAHSLRECHYNNSDFIIRPGCAVDSLFIVSRGQVRVTERHSVSEEPVGLSTLSRGDCFGETGLRGDDMRMRSVVAVGNVTCLVIDRESVRKLTGGSEDAAKNTSETNQHKTNRSDEDGTLPCVVTLSDLQVLCELGEGQFSHVKLVHVKGDVRRLYALKMVRKCSLLSSGQQERVLTERQILMEAHSPFIVRLYQTFRDSVCVYVLMEACLGGDLWSLLNRRGVFGDEACRFYAAGVSEALVYLHSHNIVHRDVRPENVLLDQRGYPKLTGFGCAKRLDSLESADSVDSLGSVGRCWSFCGTPGYLAPEVILLKGHGVAVDIWALGVFVYELLAGSSPFLSTDLMSTYSAVLKGIDAVDFPKSIGSTAAGIIKTLCRSDPSERLGSQRNGVKDIQRHQWFEGFDWEGLKQNTLTSPVSPSEISEGDYGKSDSFSEEQTNPASVDGADWDKDFCSSPH</sequence>
<dbReference type="CTD" id="100535807"/>
<feature type="binding site" evidence="13">
    <location>
        <position position="406"/>
    </location>
    <ligand>
        <name>ATP</name>
        <dbReference type="ChEBI" id="CHEBI:30616"/>
    </ligand>
</feature>
<comment type="catalytic activity">
    <reaction evidence="10">
        <text>L-threonyl-[protein] + ATP = O-phospho-L-threonyl-[protein] + ADP + H(+)</text>
        <dbReference type="Rhea" id="RHEA:46608"/>
        <dbReference type="Rhea" id="RHEA-COMP:11060"/>
        <dbReference type="Rhea" id="RHEA-COMP:11605"/>
        <dbReference type="ChEBI" id="CHEBI:15378"/>
        <dbReference type="ChEBI" id="CHEBI:30013"/>
        <dbReference type="ChEBI" id="CHEBI:30616"/>
        <dbReference type="ChEBI" id="CHEBI:61977"/>
        <dbReference type="ChEBI" id="CHEBI:456216"/>
        <dbReference type="EC" id="2.7.11.12"/>
    </reaction>
</comment>
<dbReference type="Proteomes" id="UP000504632">
    <property type="component" value="Chromosome 1"/>
</dbReference>
<dbReference type="Pfam" id="PF00069">
    <property type="entry name" value="Pkinase"/>
    <property type="match status" value="1"/>
</dbReference>
<keyword evidence="7" id="KW-0829">Tyrosine-protein kinase</keyword>
<keyword evidence="4 10" id="KW-0547">Nucleotide-binding</keyword>
<evidence type="ECO:0000256" key="8">
    <source>
        <dbReference type="ARBA" id="ARBA00047899"/>
    </source>
</evidence>
<evidence type="ECO:0000256" key="10">
    <source>
        <dbReference type="PIRNR" id="PIRNR000559"/>
    </source>
</evidence>
<keyword evidence="10" id="KW-0140">cGMP</keyword>
<dbReference type="InterPro" id="IPR018490">
    <property type="entry name" value="cNMP-bd_dom_sf"/>
</dbReference>
<dbReference type="GO" id="GO:0005524">
    <property type="term" value="F:ATP binding"/>
    <property type="evidence" value="ECO:0007669"/>
    <property type="project" value="UniProtKB-UniRule"/>
</dbReference>
<dbReference type="Gene3D" id="2.60.120.10">
    <property type="entry name" value="Jelly Rolls"/>
    <property type="match status" value="2"/>
</dbReference>
<dbReference type="RefSeq" id="XP_030622482.1">
    <property type="nucleotide sequence ID" value="XM_030766622.1"/>
</dbReference>
<dbReference type="InterPro" id="IPR011009">
    <property type="entry name" value="Kinase-like_dom_sf"/>
</dbReference>
<dbReference type="PROSITE" id="PS50011">
    <property type="entry name" value="PROTEIN_KINASE_DOM"/>
    <property type="match status" value="1"/>
</dbReference>
<evidence type="ECO:0000256" key="11">
    <source>
        <dbReference type="PIRSR" id="PIRSR000559-1"/>
    </source>
</evidence>
<feature type="compositionally biased region" description="Basic and acidic residues" evidence="15">
    <location>
        <begin position="690"/>
        <end position="700"/>
    </location>
</feature>
<keyword evidence="5 10" id="KW-0418">Kinase</keyword>
<dbReference type="PROSITE" id="PS00107">
    <property type="entry name" value="PROTEIN_KINASE_ATP"/>
    <property type="match status" value="1"/>
</dbReference>
<dbReference type="SMART" id="SM00219">
    <property type="entry name" value="TyrKc"/>
    <property type="match status" value="1"/>
</dbReference>
<dbReference type="Gene3D" id="1.10.510.10">
    <property type="entry name" value="Transferase(Phosphotransferase) domain 1"/>
    <property type="match status" value="1"/>
</dbReference>
<evidence type="ECO:0000259" key="16">
    <source>
        <dbReference type="PROSITE" id="PS50011"/>
    </source>
</evidence>
<comment type="similarity">
    <text evidence="10">Belongs to the protein kinase superfamily. AGC Ser/Thr protein kinase family. cGMP subfamily.</text>
</comment>
<keyword evidence="10" id="KW-0142">cGMP-binding</keyword>
<dbReference type="GO" id="GO:0007010">
    <property type="term" value="P:cytoskeleton organization"/>
    <property type="evidence" value="ECO:0007669"/>
    <property type="project" value="UniProtKB-ARBA"/>
</dbReference>
<evidence type="ECO:0000256" key="6">
    <source>
        <dbReference type="ARBA" id="ARBA00022840"/>
    </source>
</evidence>
<dbReference type="EC" id="2.7.11.12" evidence="10"/>
<dbReference type="InterPro" id="IPR002374">
    <property type="entry name" value="cGMP_dep_kinase"/>
</dbReference>
<keyword evidence="14" id="KW-0175">Coiled coil</keyword>
<evidence type="ECO:0000256" key="15">
    <source>
        <dbReference type="SAM" id="MobiDB-lite"/>
    </source>
</evidence>
<dbReference type="InterPro" id="IPR014710">
    <property type="entry name" value="RmlC-like_jellyroll"/>
</dbReference>
<dbReference type="SUPFAM" id="SSF51206">
    <property type="entry name" value="cAMP-binding domain-like"/>
    <property type="match status" value="2"/>
</dbReference>
<dbReference type="CDD" id="cd00038">
    <property type="entry name" value="CAP_ED"/>
    <property type="match status" value="2"/>
</dbReference>
<dbReference type="PIRSF" id="PIRSF000559">
    <property type="entry name" value="cGMP-dep_kinase"/>
    <property type="match status" value="1"/>
</dbReference>
<comment type="catalytic activity">
    <reaction evidence="9">
        <text>L-seryl-[protein] + ATP = O-phospho-L-seryl-[protein] + ADP + H(+)</text>
        <dbReference type="Rhea" id="RHEA:17989"/>
        <dbReference type="Rhea" id="RHEA-COMP:9863"/>
        <dbReference type="Rhea" id="RHEA-COMP:11604"/>
        <dbReference type="ChEBI" id="CHEBI:15378"/>
        <dbReference type="ChEBI" id="CHEBI:29999"/>
        <dbReference type="ChEBI" id="CHEBI:30616"/>
        <dbReference type="ChEBI" id="CHEBI:83421"/>
        <dbReference type="ChEBI" id="CHEBI:456216"/>
        <dbReference type="EC" id="2.7.11.1"/>
    </reaction>
</comment>
<evidence type="ECO:0000256" key="2">
    <source>
        <dbReference type="ARBA" id="ARBA00022553"/>
    </source>
</evidence>
<keyword evidence="6 10" id="KW-0067">ATP-binding</keyword>
<dbReference type="SMART" id="SM00100">
    <property type="entry name" value="cNMP"/>
    <property type="match status" value="2"/>
</dbReference>
<gene>
    <name evidence="19" type="primary">prkg1l</name>
</gene>
<dbReference type="Gene3D" id="3.30.200.20">
    <property type="entry name" value="Phosphorylase Kinase, domain 1"/>
    <property type="match status" value="1"/>
</dbReference>
<dbReference type="SUPFAM" id="SSF56112">
    <property type="entry name" value="Protein kinase-like (PK-like)"/>
    <property type="match status" value="1"/>
</dbReference>
<evidence type="ECO:0000256" key="3">
    <source>
        <dbReference type="ARBA" id="ARBA00022679"/>
    </source>
</evidence>
<reference evidence="19" key="1">
    <citation type="submission" date="2025-08" db="UniProtKB">
        <authorList>
            <consortium name="RefSeq"/>
        </authorList>
    </citation>
    <scope>IDENTIFICATION</scope>
</reference>
<dbReference type="InParanoid" id="A0A6J2UT10"/>
<protein>
    <recommendedName>
        <fullName evidence="10">cGMP-dependent protein kinase</fullName>
        <ecNumber evidence="10">2.7.11.12</ecNumber>
    </recommendedName>
</protein>
<evidence type="ECO:0000256" key="5">
    <source>
        <dbReference type="ARBA" id="ARBA00022777"/>
    </source>
</evidence>
<evidence type="ECO:0000256" key="14">
    <source>
        <dbReference type="SAM" id="Coils"/>
    </source>
</evidence>
<feature type="domain" description="Cyclic nucleotide-binding" evidence="17">
    <location>
        <begin position="114"/>
        <end position="229"/>
    </location>
</feature>
<keyword evidence="18" id="KW-1185">Reference proteome</keyword>
<accession>A0A6J2UT10</accession>
<dbReference type="InterPro" id="IPR000719">
    <property type="entry name" value="Prot_kinase_dom"/>
</dbReference>
<dbReference type="PROSITE" id="PS00109">
    <property type="entry name" value="PROTEIN_KINASE_TYR"/>
    <property type="match status" value="1"/>
</dbReference>
<dbReference type="PRINTS" id="PR00104">
    <property type="entry name" value="CGMPKINASE"/>
</dbReference>
<evidence type="ECO:0000259" key="17">
    <source>
        <dbReference type="PROSITE" id="PS50042"/>
    </source>
</evidence>
<dbReference type="InterPro" id="IPR017441">
    <property type="entry name" value="Protein_kinase_ATP_BS"/>
</dbReference>
<dbReference type="CDD" id="cd12086">
    <property type="entry name" value="DD_cGKI-beta"/>
    <property type="match status" value="1"/>
</dbReference>
<organism evidence="18 19">
    <name type="scientific">Chanos chanos</name>
    <name type="common">Milkfish</name>
    <name type="synonym">Mugil chanos</name>
    <dbReference type="NCBI Taxonomy" id="29144"/>
    <lineage>
        <taxon>Eukaryota</taxon>
        <taxon>Metazoa</taxon>
        <taxon>Chordata</taxon>
        <taxon>Craniata</taxon>
        <taxon>Vertebrata</taxon>
        <taxon>Euteleostomi</taxon>
        <taxon>Actinopterygii</taxon>
        <taxon>Neopterygii</taxon>
        <taxon>Teleostei</taxon>
        <taxon>Ostariophysi</taxon>
        <taxon>Gonorynchiformes</taxon>
        <taxon>Chanidae</taxon>
        <taxon>Chanos</taxon>
    </lineage>
</organism>
<keyword evidence="1 10" id="KW-0723">Serine/threonine-protein kinase</keyword>
<dbReference type="GO" id="GO:0004713">
    <property type="term" value="F:protein tyrosine kinase activity"/>
    <property type="evidence" value="ECO:0007669"/>
    <property type="project" value="UniProtKB-KW"/>
</dbReference>
<dbReference type="FunFam" id="1.10.510.10:FF:000024">
    <property type="entry name" value="Probable serine/threonine-protein kinase cot-1"/>
    <property type="match status" value="1"/>
</dbReference>
<evidence type="ECO:0000256" key="12">
    <source>
        <dbReference type="PIRSR" id="PIRSR000559-2"/>
    </source>
</evidence>
<proteinExistence type="inferred from homology"/>
<dbReference type="GO" id="GO:0004692">
    <property type="term" value="F:cGMP-dependent protein kinase activity"/>
    <property type="evidence" value="ECO:0007669"/>
    <property type="project" value="UniProtKB-EC"/>
</dbReference>
<dbReference type="InterPro" id="IPR008266">
    <property type="entry name" value="Tyr_kinase_AS"/>
</dbReference>
<dbReference type="PANTHER" id="PTHR24353">
    <property type="entry name" value="CYCLIC NUCLEOTIDE-DEPENDENT PROTEIN KINASE"/>
    <property type="match status" value="1"/>
</dbReference>
<dbReference type="PANTHER" id="PTHR24353:SF68">
    <property type="match status" value="1"/>
</dbReference>
<feature type="active site" description="Proton acceptor" evidence="11">
    <location>
        <position position="496"/>
    </location>
</feature>
<evidence type="ECO:0000256" key="7">
    <source>
        <dbReference type="ARBA" id="ARBA00023137"/>
    </source>
</evidence>
<feature type="region of interest" description="Disordered" evidence="15">
    <location>
        <begin position="654"/>
        <end position="700"/>
    </location>
</feature>